<dbReference type="OrthoDB" id="567542at2759"/>
<dbReference type="GO" id="GO:0038023">
    <property type="term" value="F:signaling receptor activity"/>
    <property type="evidence" value="ECO:0007669"/>
    <property type="project" value="TreeGrafter"/>
</dbReference>
<dbReference type="InterPro" id="IPR004269">
    <property type="entry name" value="Folate_rcpt"/>
</dbReference>
<evidence type="ECO:0000256" key="3">
    <source>
        <dbReference type="ARBA" id="ARBA00023157"/>
    </source>
</evidence>
<dbReference type="EMBL" id="NCKU01000032">
    <property type="protein sequence ID" value="RWS17819.1"/>
    <property type="molecule type" value="Genomic_DNA"/>
</dbReference>
<dbReference type="PANTHER" id="PTHR10517:SF14">
    <property type="entry name" value="FOLATE RECEPTOR 1-RELATED"/>
    <property type="match status" value="1"/>
</dbReference>
<evidence type="ECO:0000259" key="4">
    <source>
        <dbReference type="Pfam" id="PF03024"/>
    </source>
</evidence>
<feature type="non-terminal residue" evidence="5">
    <location>
        <position position="1"/>
    </location>
</feature>
<comment type="similarity">
    <text evidence="1">Belongs to the folate receptor family.</text>
</comment>
<gene>
    <name evidence="5" type="ORF">B4U79_04195</name>
</gene>
<evidence type="ECO:0000313" key="6">
    <source>
        <dbReference type="Proteomes" id="UP000285301"/>
    </source>
</evidence>
<dbReference type="STRING" id="1965070.A0A443RRG9"/>
<dbReference type="Proteomes" id="UP000285301">
    <property type="component" value="Unassembled WGS sequence"/>
</dbReference>
<dbReference type="PANTHER" id="PTHR10517">
    <property type="entry name" value="FOLATE RECEPTOR"/>
    <property type="match status" value="1"/>
</dbReference>
<name>A0A443RRG9_9ACAR</name>
<evidence type="ECO:0000313" key="5">
    <source>
        <dbReference type="EMBL" id="RWS17819.1"/>
    </source>
</evidence>
<keyword evidence="2" id="KW-0732">Signal</keyword>
<evidence type="ECO:0000256" key="1">
    <source>
        <dbReference type="ARBA" id="ARBA00007932"/>
    </source>
</evidence>
<dbReference type="AlphaFoldDB" id="A0A443RRG9"/>
<organism evidence="5 6">
    <name type="scientific">Dinothrombium tinctorium</name>
    <dbReference type="NCBI Taxonomy" id="1965070"/>
    <lineage>
        <taxon>Eukaryota</taxon>
        <taxon>Metazoa</taxon>
        <taxon>Ecdysozoa</taxon>
        <taxon>Arthropoda</taxon>
        <taxon>Chelicerata</taxon>
        <taxon>Arachnida</taxon>
        <taxon>Acari</taxon>
        <taxon>Acariformes</taxon>
        <taxon>Trombidiformes</taxon>
        <taxon>Prostigmata</taxon>
        <taxon>Anystina</taxon>
        <taxon>Parasitengona</taxon>
        <taxon>Trombidioidea</taxon>
        <taxon>Trombidiidae</taxon>
        <taxon>Dinothrombium</taxon>
    </lineage>
</organism>
<proteinExistence type="inferred from homology"/>
<feature type="domain" description="Folate receptor-like" evidence="4">
    <location>
        <begin position="59"/>
        <end position="230"/>
    </location>
</feature>
<keyword evidence="3" id="KW-1015">Disulfide bond</keyword>
<reference evidence="5 6" key="1">
    <citation type="journal article" date="2018" name="Gigascience">
        <title>Genomes of trombidid mites reveal novel predicted allergens and laterally-transferred genes associated with secondary metabolism.</title>
        <authorList>
            <person name="Dong X."/>
            <person name="Chaisiri K."/>
            <person name="Xia D."/>
            <person name="Armstrong S.D."/>
            <person name="Fang Y."/>
            <person name="Donnelly M.J."/>
            <person name="Kadowaki T."/>
            <person name="McGarry J.W."/>
            <person name="Darby A.C."/>
            <person name="Makepeace B.L."/>
        </authorList>
    </citation>
    <scope>NUCLEOTIDE SEQUENCE [LARGE SCALE GENOMIC DNA]</scope>
    <source>
        <strain evidence="5">UoL-WK</strain>
    </source>
</reference>
<keyword evidence="6" id="KW-1185">Reference proteome</keyword>
<sequence length="293" mass="34676">ILLQALKNLDHIICPPTWENLLSETIVATKMRLEACIFIVIAMVLQTLASQNRNLLNSCMDTNYHKKEPGNETQLFGECTRWQENGCCTPNTTRRFHETVNQFNFDLSHCYEQTNRTMSEKCKKFFHQDICFYGCEPHVGHWFINVNLSFARERMYKVPLCASVCNEWWNACKKEFTCHSNWPKNYKSIKNHCSNSTCKRFDQVWTSASDFCENVWNHSWKYTNDKEPCMKMSFDPRKGNPNKKVAEHYIKKSSTYYYQMKLLYSQVQSGLNGIKKKMVQFMKNFDSKFFDFS</sequence>
<dbReference type="InterPro" id="IPR018143">
    <property type="entry name" value="Folate_rcpt-like"/>
</dbReference>
<accession>A0A443RRG9</accession>
<protein>
    <submittedName>
        <fullName evidence="5">Folate receptor beta-like protein</fullName>
    </submittedName>
</protein>
<keyword evidence="5" id="KW-0675">Receptor</keyword>
<evidence type="ECO:0000256" key="2">
    <source>
        <dbReference type="ARBA" id="ARBA00022729"/>
    </source>
</evidence>
<dbReference type="Pfam" id="PF03024">
    <property type="entry name" value="Folate_rec"/>
    <property type="match status" value="1"/>
</dbReference>
<comment type="caution">
    <text evidence="5">The sequence shown here is derived from an EMBL/GenBank/DDBJ whole genome shotgun (WGS) entry which is preliminary data.</text>
</comment>
<dbReference type="GO" id="GO:0009897">
    <property type="term" value="C:external side of plasma membrane"/>
    <property type="evidence" value="ECO:0007669"/>
    <property type="project" value="TreeGrafter"/>
</dbReference>